<protein>
    <submittedName>
        <fullName evidence="1">PD-(D/E)XK motif protein</fullName>
    </submittedName>
</protein>
<accession>A0A831XLR8</accession>
<comment type="caution">
    <text evidence="1">The sequence shown here is derived from an EMBL/GenBank/DDBJ whole genome shotgun (WGS) entry which is preliminary data.</text>
</comment>
<organism evidence="1">
    <name type="scientific">Geobacter metallireducens</name>
    <dbReference type="NCBI Taxonomy" id="28232"/>
    <lineage>
        <taxon>Bacteria</taxon>
        <taxon>Pseudomonadati</taxon>
        <taxon>Thermodesulfobacteriota</taxon>
        <taxon>Desulfuromonadia</taxon>
        <taxon>Geobacterales</taxon>
        <taxon>Geobacteraceae</taxon>
        <taxon>Geobacter</taxon>
    </lineage>
</organism>
<dbReference type="InterPro" id="IPR025534">
    <property type="entry name" value="DUF4420"/>
</dbReference>
<name>A0A831XLR8_GEOME</name>
<sequence>MVQQTESESLNAAWRALKGDVEREGWRTIAVAGGTRCRILAGRHFPGNEEAIIVGLSVGITPSATSLPAGNGFIVKILDLGVASAGCVWFGLVRQPAGRLDFFEMMAEDIVATIIASGPADDERLLAVFLGRVRAWQSFMERDSEGILGAEAEVGLHGELVVLKSILAAGVNVEVAVQAWCGPLDGLHDFRFPAGAIEVKATTSTGTFPATVSSLEQLDESMVNELFLAGVRLRTGPDGKSLAHRAEEIRHHLHDNPVTLAAFETRLLHAGFFPALAARYPRRFSHIQTTIHHVSNGFPRLTHASVPVAVRKARYEIDLDLAASADLPLISVLKTIGAL</sequence>
<dbReference type="Pfam" id="PF14390">
    <property type="entry name" value="DUF4420"/>
    <property type="match status" value="1"/>
</dbReference>
<reference evidence="1" key="1">
    <citation type="journal article" date="2020" name="mSystems">
        <title>Genome- and Community-Level Interaction Insights into Carbon Utilization and Element Cycling Functions of Hydrothermarchaeota in Hydrothermal Sediment.</title>
        <authorList>
            <person name="Zhou Z."/>
            <person name="Liu Y."/>
            <person name="Xu W."/>
            <person name="Pan J."/>
            <person name="Luo Z.H."/>
            <person name="Li M."/>
        </authorList>
    </citation>
    <scope>NUCLEOTIDE SEQUENCE [LARGE SCALE GENOMIC DNA]</scope>
    <source>
        <strain evidence="1">SpSt-349</strain>
    </source>
</reference>
<dbReference type="AlphaFoldDB" id="A0A831XLR8"/>
<gene>
    <name evidence="1" type="ORF">ENQ87_07180</name>
</gene>
<proteinExistence type="predicted"/>
<evidence type="ECO:0000313" key="1">
    <source>
        <dbReference type="EMBL" id="HEN42146.1"/>
    </source>
</evidence>
<dbReference type="EMBL" id="DSOV01000031">
    <property type="protein sequence ID" value="HEN42146.1"/>
    <property type="molecule type" value="Genomic_DNA"/>
</dbReference>